<dbReference type="AlphaFoldDB" id="A0A8U0A0L5"/>
<evidence type="ECO:0000313" key="1">
    <source>
        <dbReference type="EMBL" id="UPM42650.1"/>
    </source>
</evidence>
<gene>
    <name evidence="1" type="ORF">MW046_11885</name>
</gene>
<keyword evidence="2" id="KW-1185">Reference proteome</keyword>
<dbReference type="GeneID" id="71928758"/>
<dbReference type="EMBL" id="CP096019">
    <property type="protein sequence ID" value="UPM42650.1"/>
    <property type="molecule type" value="Genomic_DNA"/>
</dbReference>
<dbReference type="RefSeq" id="WP_247993321.1">
    <property type="nucleotide sequence ID" value="NZ_CP096019.1"/>
</dbReference>
<proteinExistence type="predicted"/>
<name>A0A8U0A0L5_9EURY</name>
<reference evidence="1" key="1">
    <citation type="submission" date="2022-04" db="EMBL/GenBank/DDBJ databases">
        <title>Halocatena sp. nov., isolated from a salt lake.</title>
        <authorList>
            <person name="Cui H.-L."/>
        </authorList>
    </citation>
    <scope>NUCLEOTIDE SEQUENCE</scope>
    <source>
        <strain evidence="1">AD-1</strain>
    </source>
</reference>
<sequence length="52" mass="5793">MHFKFITALLLRTIEIHCSLSEIGVDLSDDPRPTLLTQLIADYHNGLIRGGS</sequence>
<evidence type="ECO:0000313" key="2">
    <source>
        <dbReference type="Proteomes" id="UP000831768"/>
    </source>
</evidence>
<protein>
    <submittedName>
        <fullName evidence="1">Uncharacterized protein</fullName>
    </submittedName>
</protein>
<dbReference type="KEGG" id="haad:MW046_11885"/>
<dbReference type="Proteomes" id="UP000831768">
    <property type="component" value="Chromosome"/>
</dbReference>
<accession>A0A8U0A0L5</accession>
<organism evidence="1 2">
    <name type="scientific">Halocatena salina</name>
    <dbReference type="NCBI Taxonomy" id="2934340"/>
    <lineage>
        <taxon>Archaea</taxon>
        <taxon>Methanobacteriati</taxon>
        <taxon>Methanobacteriota</taxon>
        <taxon>Stenosarchaea group</taxon>
        <taxon>Halobacteria</taxon>
        <taxon>Halobacteriales</taxon>
        <taxon>Natronomonadaceae</taxon>
        <taxon>Halocatena</taxon>
    </lineage>
</organism>